<gene>
    <name evidence="1" type="ORF">I7X12_13710</name>
</gene>
<name>A0A7T3FW55_9EURY</name>
<proteinExistence type="predicted"/>
<dbReference type="EMBL" id="CP065856">
    <property type="protein sequence ID" value="QPV61802.1"/>
    <property type="molecule type" value="Genomic_DNA"/>
</dbReference>
<dbReference type="InterPro" id="IPR058716">
    <property type="entry name" value="WNWW_dom-containing"/>
</dbReference>
<dbReference type="Pfam" id="PF26484">
    <property type="entry name" value="WNWW"/>
    <property type="match status" value="1"/>
</dbReference>
<dbReference type="AlphaFoldDB" id="A0A7T3FW55"/>
<evidence type="ECO:0000313" key="2">
    <source>
        <dbReference type="Proteomes" id="UP000595001"/>
    </source>
</evidence>
<dbReference type="Proteomes" id="UP000595001">
    <property type="component" value="Chromosome"/>
</dbReference>
<accession>A0A7T3FW55</accession>
<reference evidence="1 2" key="1">
    <citation type="submission" date="2020-12" db="EMBL/GenBank/DDBJ databases">
        <title>Halosimplex halophilum sp. nov. and Halosimplex salinum sp. nov., two new members of the genus Halosimplex.</title>
        <authorList>
            <person name="Cui H.L."/>
        </authorList>
    </citation>
    <scope>NUCLEOTIDE SEQUENCE [LARGE SCALE GENOMIC DNA]</scope>
    <source>
        <strain evidence="1 2">YGH94</strain>
    </source>
</reference>
<evidence type="ECO:0000313" key="1">
    <source>
        <dbReference type="EMBL" id="QPV61802.1"/>
    </source>
</evidence>
<keyword evidence="2" id="KW-1185">Reference proteome</keyword>
<dbReference type="RefSeq" id="WP_198060627.1">
    <property type="nucleotide sequence ID" value="NZ_CP065856.1"/>
</dbReference>
<protein>
    <submittedName>
        <fullName evidence="1">Uncharacterized protein</fullName>
    </submittedName>
</protein>
<dbReference type="OrthoDB" id="197908at2157"/>
<sequence>MNRERLESELERFEGDADARQVVTRQARDLADSGRIADDLGFELTVEAVLENLDDAPADHSLVERWNWWIGSLELSHGGYEQFQVRVY</sequence>
<organism evidence="1 2">
    <name type="scientific">Halosimplex litoreum</name>
    <dbReference type="NCBI Taxonomy" id="1198301"/>
    <lineage>
        <taxon>Archaea</taxon>
        <taxon>Methanobacteriati</taxon>
        <taxon>Methanobacteriota</taxon>
        <taxon>Stenosarchaea group</taxon>
        <taxon>Halobacteria</taxon>
        <taxon>Halobacteriales</taxon>
        <taxon>Haloarculaceae</taxon>
        <taxon>Halosimplex</taxon>
    </lineage>
</organism>
<dbReference type="GeneID" id="60589569"/>
<dbReference type="KEGG" id="hlt:I7X12_13710"/>